<dbReference type="EMBL" id="JAUPFM010000008">
    <property type="protein sequence ID" value="KAK2844928.1"/>
    <property type="molecule type" value="Genomic_DNA"/>
</dbReference>
<organism evidence="1 2">
    <name type="scientific">Channa striata</name>
    <name type="common">Snakehead murrel</name>
    <name type="synonym">Ophicephalus striatus</name>
    <dbReference type="NCBI Taxonomy" id="64152"/>
    <lineage>
        <taxon>Eukaryota</taxon>
        <taxon>Metazoa</taxon>
        <taxon>Chordata</taxon>
        <taxon>Craniata</taxon>
        <taxon>Vertebrata</taxon>
        <taxon>Euteleostomi</taxon>
        <taxon>Actinopterygii</taxon>
        <taxon>Neopterygii</taxon>
        <taxon>Teleostei</taxon>
        <taxon>Neoteleostei</taxon>
        <taxon>Acanthomorphata</taxon>
        <taxon>Anabantaria</taxon>
        <taxon>Anabantiformes</taxon>
        <taxon>Channoidei</taxon>
        <taxon>Channidae</taxon>
        <taxon>Channa</taxon>
    </lineage>
</organism>
<protein>
    <submittedName>
        <fullName evidence="1">Uncharacterized protein</fullName>
    </submittedName>
</protein>
<comment type="caution">
    <text evidence="1">The sequence shown here is derived from an EMBL/GenBank/DDBJ whole genome shotgun (WGS) entry which is preliminary data.</text>
</comment>
<gene>
    <name evidence="1" type="ORF">Q5P01_011587</name>
</gene>
<proteinExistence type="predicted"/>
<dbReference type="Proteomes" id="UP001187415">
    <property type="component" value="Unassembled WGS sequence"/>
</dbReference>
<keyword evidence="2" id="KW-1185">Reference proteome</keyword>
<name>A0AA88MWL8_CHASR</name>
<evidence type="ECO:0000313" key="1">
    <source>
        <dbReference type="EMBL" id="KAK2844928.1"/>
    </source>
</evidence>
<evidence type="ECO:0000313" key="2">
    <source>
        <dbReference type="Proteomes" id="UP001187415"/>
    </source>
</evidence>
<reference evidence="1" key="1">
    <citation type="submission" date="2023-07" db="EMBL/GenBank/DDBJ databases">
        <title>Chromosome-level Genome Assembly of Striped Snakehead (Channa striata).</title>
        <authorList>
            <person name="Liu H."/>
        </authorList>
    </citation>
    <scope>NUCLEOTIDE SEQUENCE</scope>
    <source>
        <strain evidence="1">Gz</strain>
        <tissue evidence="1">Muscle</tissue>
    </source>
</reference>
<dbReference type="AlphaFoldDB" id="A0AA88MWL8"/>
<accession>A0AA88MWL8</accession>
<sequence>MADVFRDLNLLLTLKESMESRDEKACMTYLIFNVIGASPSPLFVAPEEVAGYTDPKHPDFRFWNLPPPSTSPFEPEGYMMDKKCLAAAEKDLAKVSSKFLEMSLPRYFCSVSRFFAAMLQALNGAIDEMAAEDSGCFCWGEEVKSNTWCFLFLCDSPSHTRKLIQGKPYLYKTYIF</sequence>